<evidence type="ECO:0000256" key="4">
    <source>
        <dbReference type="ARBA" id="ARBA00022723"/>
    </source>
</evidence>
<feature type="binding site" evidence="11">
    <location>
        <position position="52"/>
    </location>
    <ligand>
        <name>[4Fe-4S] cluster</name>
        <dbReference type="ChEBI" id="CHEBI:49883"/>
    </ligand>
</feature>
<dbReference type="GO" id="GO:0051539">
    <property type="term" value="F:4 iron, 4 sulfur cluster binding"/>
    <property type="evidence" value="ECO:0007669"/>
    <property type="project" value="UniProtKB-UniRule"/>
</dbReference>
<feature type="domain" description="4Fe-4S Wbl-type" evidence="12">
    <location>
        <begin position="22"/>
        <end position="85"/>
    </location>
</feature>
<evidence type="ECO:0000256" key="3">
    <source>
        <dbReference type="ARBA" id="ARBA00022485"/>
    </source>
</evidence>
<dbReference type="HAMAP" id="MF_01479">
    <property type="entry name" value="WhiB"/>
    <property type="match status" value="1"/>
</dbReference>
<feature type="binding site" evidence="11">
    <location>
        <position position="23"/>
    </location>
    <ligand>
        <name>[4Fe-4S] cluster</name>
        <dbReference type="ChEBI" id="CHEBI:49883"/>
    </ligand>
</feature>
<keyword evidence="14" id="KW-1185">Reference proteome</keyword>
<keyword evidence="11" id="KW-0963">Cytoplasm</keyword>
<evidence type="ECO:0000259" key="12">
    <source>
        <dbReference type="PROSITE" id="PS51674"/>
    </source>
</evidence>
<name>A0A2S1RBI4_9ACTN</name>
<comment type="subcellular location">
    <subcellularLocation>
        <location evidence="1 11">Cytoplasm</location>
    </subcellularLocation>
</comment>
<evidence type="ECO:0000313" key="14">
    <source>
        <dbReference type="Proteomes" id="UP000244928"/>
    </source>
</evidence>
<keyword evidence="5 11" id="KW-0408">Iron</keyword>
<evidence type="ECO:0000256" key="7">
    <source>
        <dbReference type="ARBA" id="ARBA00023015"/>
    </source>
</evidence>
<evidence type="ECO:0000313" key="13">
    <source>
        <dbReference type="EMBL" id="AWH93635.1"/>
    </source>
</evidence>
<keyword evidence="4 11" id="KW-0479">Metal-binding</keyword>
<keyword evidence="9 11" id="KW-1015">Disulfide bond</keyword>
<keyword evidence="10 11" id="KW-0804">Transcription</keyword>
<dbReference type="GO" id="GO:0005737">
    <property type="term" value="C:cytoplasm"/>
    <property type="evidence" value="ECO:0007669"/>
    <property type="project" value="UniProtKB-SubCell"/>
</dbReference>
<dbReference type="OrthoDB" id="4763193at2"/>
<accession>A0A2S1RBI4</accession>
<sequence length="93" mass="10797">MKERAGALTAQEDRWAWADQGKCIGRADLFYNSDDESKVRRRRKEKQAKRLCETCPVKSRCQQHAMENRELYGVWGGLSENDRHRLAGRSRSG</sequence>
<dbReference type="KEGG" id="dlu:A6035_00815"/>
<evidence type="ECO:0000256" key="1">
    <source>
        <dbReference type="ARBA" id="ARBA00004496"/>
    </source>
</evidence>
<dbReference type="Pfam" id="PF02467">
    <property type="entry name" value="Whib"/>
    <property type="match status" value="1"/>
</dbReference>
<evidence type="ECO:0000256" key="2">
    <source>
        <dbReference type="ARBA" id="ARBA00006597"/>
    </source>
</evidence>
<keyword evidence="3 11" id="KW-0004">4Fe-4S</keyword>
<dbReference type="EMBL" id="CP015449">
    <property type="protein sequence ID" value="AWH93635.1"/>
    <property type="molecule type" value="Genomic_DNA"/>
</dbReference>
<dbReference type="PANTHER" id="PTHR38839">
    <property type="entry name" value="TRANSCRIPTIONAL REGULATOR WHID-RELATED"/>
    <property type="match status" value="1"/>
</dbReference>
<keyword evidence="6 11" id="KW-0411">Iron-sulfur</keyword>
<comment type="PTM">
    <text evidence="11">The Fe-S cluster can be nitrosylated by nitric oxide (NO).</text>
</comment>
<evidence type="ECO:0000256" key="11">
    <source>
        <dbReference type="HAMAP-Rule" id="MF_01479"/>
    </source>
</evidence>
<keyword evidence="7 11" id="KW-0805">Transcription regulation</keyword>
<evidence type="ECO:0000256" key="5">
    <source>
        <dbReference type="ARBA" id="ARBA00023004"/>
    </source>
</evidence>
<dbReference type="GO" id="GO:0045892">
    <property type="term" value="P:negative regulation of DNA-templated transcription"/>
    <property type="evidence" value="ECO:0007669"/>
    <property type="project" value="TreeGrafter"/>
</dbReference>
<dbReference type="GO" id="GO:0045454">
    <property type="term" value="P:cell redox homeostasis"/>
    <property type="evidence" value="ECO:0007669"/>
    <property type="project" value="TreeGrafter"/>
</dbReference>
<dbReference type="GO" id="GO:0046872">
    <property type="term" value="F:metal ion binding"/>
    <property type="evidence" value="ECO:0007669"/>
    <property type="project" value="UniProtKB-KW"/>
</dbReference>
<comment type="PTM">
    <text evidence="11">Upon Fe-S cluster removal intramolecular disulfide bonds are formed.</text>
</comment>
<dbReference type="Proteomes" id="UP000244928">
    <property type="component" value="Chromosome"/>
</dbReference>
<reference evidence="13 14" key="1">
    <citation type="submission" date="2016-04" db="EMBL/GenBank/DDBJ databases">
        <title>Complete genome sequence of Dietzia lutea YIM 80766T, a strain isolated from desert soil in Egypt.</title>
        <authorList>
            <person name="Zhao J."/>
            <person name="Hu B."/>
            <person name="Geng S."/>
            <person name="Nie Y."/>
            <person name="Tang Y."/>
        </authorList>
    </citation>
    <scope>NUCLEOTIDE SEQUENCE [LARGE SCALE GENOMIC DNA]</scope>
    <source>
        <strain evidence="13 14">YIM 80766</strain>
    </source>
</reference>
<dbReference type="AlphaFoldDB" id="A0A2S1RBI4"/>
<dbReference type="InterPro" id="IPR034768">
    <property type="entry name" value="4FE4S_WBL"/>
</dbReference>
<dbReference type="InterPro" id="IPR003482">
    <property type="entry name" value="Whib"/>
</dbReference>
<organism evidence="13 14">
    <name type="scientific">Dietzia lutea</name>
    <dbReference type="NCBI Taxonomy" id="546160"/>
    <lineage>
        <taxon>Bacteria</taxon>
        <taxon>Bacillati</taxon>
        <taxon>Actinomycetota</taxon>
        <taxon>Actinomycetes</taxon>
        <taxon>Mycobacteriales</taxon>
        <taxon>Dietziaceae</taxon>
        <taxon>Dietzia</taxon>
    </lineage>
</organism>
<proteinExistence type="inferred from homology"/>
<protein>
    <recommendedName>
        <fullName evidence="11">Transcriptional regulator WhiB</fullName>
    </recommendedName>
</protein>
<feature type="binding site" evidence="11">
    <location>
        <position position="61"/>
    </location>
    <ligand>
        <name>[4Fe-4S] cluster</name>
        <dbReference type="ChEBI" id="CHEBI:49883"/>
    </ligand>
</feature>
<feature type="binding site" evidence="11">
    <location>
        <position position="55"/>
    </location>
    <ligand>
        <name>[4Fe-4S] cluster</name>
        <dbReference type="ChEBI" id="CHEBI:49883"/>
    </ligand>
</feature>
<evidence type="ECO:0000256" key="6">
    <source>
        <dbReference type="ARBA" id="ARBA00023014"/>
    </source>
</evidence>
<evidence type="ECO:0000256" key="10">
    <source>
        <dbReference type="ARBA" id="ARBA00023163"/>
    </source>
</evidence>
<gene>
    <name evidence="11" type="primary">whiB</name>
    <name evidence="13" type="ORF">A6035_00815</name>
</gene>
<dbReference type="GO" id="GO:0035731">
    <property type="term" value="F:dinitrosyl-iron complex binding"/>
    <property type="evidence" value="ECO:0007669"/>
    <property type="project" value="UniProtKB-UniRule"/>
</dbReference>
<keyword evidence="8 11" id="KW-0238">DNA-binding</keyword>
<evidence type="ECO:0000256" key="9">
    <source>
        <dbReference type="ARBA" id="ARBA00023157"/>
    </source>
</evidence>
<dbReference type="GO" id="GO:0047134">
    <property type="term" value="F:protein-disulfide reductase [NAD(P)H] activity"/>
    <property type="evidence" value="ECO:0007669"/>
    <property type="project" value="TreeGrafter"/>
</dbReference>
<evidence type="ECO:0000256" key="8">
    <source>
        <dbReference type="ARBA" id="ARBA00023125"/>
    </source>
</evidence>
<dbReference type="PROSITE" id="PS51674">
    <property type="entry name" value="4FE4S_WBL"/>
    <property type="match status" value="1"/>
</dbReference>
<comment type="cofactor">
    <cofactor evidence="11">
        <name>[4Fe-4S] cluster</name>
        <dbReference type="ChEBI" id="CHEBI:49883"/>
    </cofactor>
    <text evidence="11">Binds 1 [4Fe-4S] cluster per subunit. Following nitrosylation of the [4Fe-4S] cluster binds 1 [4Fe-8(NO)] cluster per subunit.</text>
</comment>
<comment type="function">
    <text evidence="11">Acts as a transcriptional regulator. Probably redox-responsive. The apo- but not holo-form probably binds DNA.</text>
</comment>
<dbReference type="GO" id="GO:0003677">
    <property type="term" value="F:DNA binding"/>
    <property type="evidence" value="ECO:0007669"/>
    <property type="project" value="UniProtKB-UniRule"/>
</dbReference>
<comment type="similarity">
    <text evidence="2 11">Belongs to the WhiB family.</text>
</comment>